<keyword evidence="1" id="KW-0472">Membrane</keyword>
<reference evidence="2 3" key="1">
    <citation type="submission" date="2021-05" db="EMBL/GenBank/DDBJ databases">
        <title>Molecular characterization for Shewanella algae harboring chromosomal blaOXA-55-like strains isolated from clinical and environment sample.</title>
        <authorList>
            <person name="Ohama Y."/>
            <person name="Aoki K."/>
            <person name="Harada S."/>
            <person name="Moriya K."/>
            <person name="Ishii Y."/>
            <person name="Tateda K."/>
        </authorList>
    </citation>
    <scope>NUCLEOTIDE SEQUENCE [LARGE SCALE GENOMIC DNA]</scope>
    <source>
        <strain evidence="2 3">LMG 23746</strain>
    </source>
</reference>
<evidence type="ECO:0000256" key="1">
    <source>
        <dbReference type="SAM" id="Phobius"/>
    </source>
</evidence>
<organism evidence="2 3">
    <name type="scientific">Shewanella algidipiscicola</name>
    <dbReference type="NCBI Taxonomy" id="614070"/>
    <lineage>
        <taxon>Bacteria</taxon>
        <taxon>Pseudomonadati</taxon>
        <taxon>Pseudomonadota</taxon>
        <taxon>Gammaproteobacteria</taxon>
        <taxon>Alteromonadales</taxon>
        <taxon>Shewanellaceae</taxon>
        <taxon>Shewanella</taxon>
    </lineage>
</organism>
<evidence type="ECO:0000313" key="3">
    <source>
        <dbReference type="Proteomes" id="UP000761574"/>
    </source>
</evidence>
<comment type="caution">
    <text evidence="2">The sequence shown here is derived from an EMBL/GenBank/DDBJ whole genome shotgun (WGS) entry which is preliminary data.</text>
</comment>
<dbReference type="RefSeq" id="WP_162924196.1">
    <property type="nucleotide sequence ID" value="NZ_BPFB01000001.1"/>
</dbReference>
<gene>
    <name evidence="2" type="ORF">TUM4630_00920</name>
</gene>
<protein>
    <submittedName>
        <fullName evidence="2">Uncharacterized protein</fullName>
    </submittedName>
</protein>
<name>A0ABQ4P2F2_9GAMM</name>
<keyword evidence="1" id="KW-0812">Transmembrane</keyword>
<accession>A0ABQ4P2F2</accession>
<dbReference type="EMBL" id="BPFB01000001">
    <property type="protein sequence ID" value="GIU41692.1"/>
    <property type="molecule type" value="Genomic_DNA"/>
</dbReference>
<proteinExistence type="predicted"/>
<sequence>MEKWLLIICCGVFVMASVLTSGLTRALIDIGALVVILALVWRINGSTKVNDIQ</sequence>
<feature type="transmembrane region" description="Helical" evidence="1">
    <location>
        <begin position="26"/>
        <end position="43"/>
    </location>
</feature>
<keyword evidence="3" id="KW-1185">Reference proteome</keyword>
<dbReference type="Proteomes" id="UP000761574">
    <property type="component" value="Unassembled WGS sequence"/>
</dbReference>
<evidence type="ECO:0000313" key="2">
    <source>
        <dbReference type="EMBL" id="GIU41692.1"/>
    </source>
</evidence>
<keyword evidence="1" id="KW-1133">Transmembrane helix</keyword>